<gene>
    <name evidence="1" type="ORF">BN715_01451</name>
</gene>
<reference evidence="1" key="1">
    <citation type="submission" date="2012-11" db="EMBL/GenBank/DDBJ databases">
        <title>Dependencies among metagenomic species, viruses, plasmids and units of genetic variation.</title>
        <authorList>
            <person name="Nielsen H.B."/>
            <person name="Almeida M."/>
            <person name="Juncker A.S."/>
            <person name="Rasmussen S."/>
            <person name="Li J."/>
            <person name="Sunagawa S."/>
            <person name="Plichta D."/>
            <person name="Gautier L."/>
            <person name="Le Chatelier E."/>
            <person name="Peletier E."/>
            <person name="Bonde I."/>
            <person name="Nielsen T."/>
            <person name="Manichanh C."/>
            <person name="Arumugam M."/>
            <person name="Batto J."/>
            <person name="Santos M.B.Q.D."/>
            <person name="Blom N."/>
            <person name="Borruel N."/>
            <person name="Burgdorf K.S."/>
            <person name="Boumezbeur F."/>
            <person name="Casellas F."/>
            <person name="Dore J."/>
            <person name="Guarner F."/>
            <person name="Hansen T."/>
            <person name="Hildebrand F."/>
            <person name="Kaas R.S."/>
            <person name="Kennedy S."/>
            <person name="Kristiansen K."/>
            <person name="Kultima J.R."/>
            <person name="Leonard P."/>
            <person name="Levenez F."/>
            <person name="Lund O."/>
            <person name="Moumen B."/>
            <person name="Le Paslier D."/>
            <person name="Pons N."/>
            <person name="Pedersen O."/>
            <person name="Prifti E."/>
            <person name="Qin J."/>
            <person name="Raes J."/>
            <person name="Tap J."/>
            <person name="Tims S."/>
            <person name="Ussery D.W."/>
            <person name="Yamada T."/>
            <person name="MetaHit consortium"/>
            <person name="Renault P."/>
            <person name="Sicheritz-Ponten T."/>
            <person name="Bork P."/>
            <person name="Wang J."/>
            <person name="Brunak S."/>
            <person name="Ehrlich S.D."/>
        </authorList>
    </citation>
    <scope>NUCLEOTIDE SEQUENCE [LARGE SCALE GENOMIC DNA]</scope>
</reference>
<organism evidence="1">
    <name type="scientific">Megasphaera elsdenii CAG:570</name>
    <dbReference type="NCBI Taxonomy" id="1263087"/>
    <lineage>
        <taxon>Bacteria</taxon>
        <taxon>Bacillati</taxon>
        <taxon>Bacillota</taxon>
        <taxon>Negativicutes</taxon>
        <taxon>Veillonellales</taxon>
        <taxon>Veillonellaceae</taxon>
        <taxon>Megasphaera</taxon>
    </lineage>
</organism>
<evidence type="ECO:0000313" key="1">
    <source>
        <dbReference type="EMBL" id="CDF05178.1"/>
    </source>
</evidence>
<sequence>MEEYLVLHVAPVEGFTQIGDEDDRKFQAFALVDTHDAHDVFIFADDFSRCQVEAVFFHLVHELQIAEQAAEAGILILLGPVVQGLQVGLAHITARHGPDEIDIGRIIVQALQELCYTMAAAVRAPRIKGLHELQQVFLLIVPLGQGCRIGRQVLPQRPVPRQADIGQGRFIQSDQGRPQDRRHGQVLFRVIDTAQERQHDLDFDGGKITAALFSIGRNAPFLQGLDEDVGLAGHGAQ</sequence>
<dbReference type="EMBL" id="CBKE010000229">
    <property type="protein sequence ID" value="CDF05178.1"/>
    <property type="molecule type" value="Genomic_DNA"/>
</dbReference>
<comment type="caution">
    <text evidence="1">The sequence shown here is derived from an EMBL/GenBank/DDBJ whole genome shotgun (WGS) entry which is preliminary data.</text>
</comment>
<protein>
    <submittedName>
        <fullName evidence="1">Uncharacterized protein</fullName>
    </submittedName>
</protein>
<name>R7MZE2_MEGEL</name>
<dbReference type="AlphaFoldDB" id="R7MZE2"/>
<dbReference type="Proteomes" id="UP000017908">
    <property type="component" value="Unassembled WGS sequence"/>
</dbReference>
<accession>R7MZE2</accession>
<proteinExistence type="predicted"/>